<reference evidence="2" key="1">
    <citation type="journal article" date="2012" name="PLoS Genet.">
        <title>The genomes of the fungal plant pathogens Cladosporium fulvum and Dothistroma septosporum reveal adaptation to different hosts and lifestyles but also signatures of common ancestry.</title>
        <authorList>
            <person name="de Wit P.J.G.M."/>
            <person name="van der Burgt A."/>
            <person name="Oekmen B."/>
            <person name="Stergiopoulos I."/>
            <person name="Abd-Elsalam K.A."/>
            <person name="Aerts A.L."/>
            <person name="Bahkali A.H."/>
            <person name="Beenen H.G."/>
            <person name="Chettri P."/>
            <person name="Cox M.P."/>
            <person name="Datema E."/>
            <person name="de Vries R.P."/>
            <person name="Dhillon B."/>
            <person name="Ganley A.R."/>
            <person name="Griffiths S.A."/>
            <person name="Guo Y."/>
            <person name="Hamelin R.C."/>
            <person name="Henrissat B."/>
            <person name="Kabir M.S."/>
            <person name="Jashni M.K."/>
            <person name="Kema G."/>
            <person name="Klaubauf S."/>
            <person name="Lapidus A."/>
            <person name="Levasseur A."/>
            <person name="Lindquist E."/>
            <person name="Mehrabi R."/>
            <person name="Ohm R.A."/>
            <person name="Owen T.J."/>
            <person name="Salamov A."/>
            <person name="Schwelm A."/>
            <person name="Schijlen E."/>
            <person name="Sun H."/>
            <person name="van den Burg H.A."/>
            <person name="van Ham R.C.H.J."/>
            <person name="Zhang S."/>
            <person name="Goodwin S.B."/>
            <person name="Grigoriev I.V."/>
            <person name="Collemare J."/>
            <person name="Bradshaw R.E."/>
        </authorList>
    </citation>
    <scope>NUCLEOTIDE SEQUENCE [LARGE SCALE GENOMIC DNA]</scope>
    <source>
        <strain evidence="2">NZE10 / CBS 128990</strain>
    </source>
</reference>
<evidence type="ECO:0000313" key="2">
    <source>
        <dbReference type="Proteomes" id="UP000016933"/>
    </source>
</evidence>
<name>N1PDE0_DOTSN</name>
<proteinExistence type="predicted"/>
<dbReference type="InterPro" id="IPR009003">
    <property type="entry name" value="Peptidase_S1_PA"/>
</dbReference>
<dbReference type="Gene3D" id="2.40.10.10">
    <property type="entry name" value="Trypsin-like serine proteases"/>
    <property type="match status" value="1"/>
</dbReference>
<dbReference type="SUPFAM" id="SSF50494">
    <property type="entry name" value="Trypsin-like serine proteases"/>
    <property type="match status" value="1"/>
</dbReference>
<evidence type="ECO:0008006" key="3">
    <source>
        <dbReference type="Google" id="ProtNLM"/>
    </source>
</evidence>
<keyword evidence="2" id="KW-1185">Reference proteome</keyword>
<dbReference type="OrthoDB" id="5424209at2759"/>
<organism evidence="1 2">
    <name type="scientific">Dothistroma septosporum (strain NZE10 / CBS 128990)</name>
    <name type="common">Red band needle blight fungus</name>
    <name type="synonym">Mycosphaerella pini</name>
    <dbReference type="NCBI Taxonomy" id="675120"/>
    <lineage>
        <taxon>Eukaryota</taxon>
        <taxon>Fungi</taxon>
        <taxon>Dikarya</taxon>
        <taxon>Ascomycota</taxon>
        <taxon>Pezizomycotina</taxon>
        <taxon>Dothideomycetes</taxon>
        <taxon>Dothideomycetidae</taxon>
        <taxon>Mycosphaerellales</taxon>
        <taxon>Mycosphaerellaceae</taxon>
        <taxon>Dothistroma</taxon>
    </lineage>
</organism>
<dbReference type="EMBL" id="KB446544">
    <property type="protein sequence ID" value="EME40382.1"/>
    <property type="molecule type" value="Genomic_DNA"/>
</dbReference>
<dbReference type="InterPro" id="IPR043504">
    <property type="entry name" value="Peptidase_S1_PA_chymotrypsin"/>
</dbReference>
<accession>N1PDE0</accession>
<evidence type="ECO:0000313" key="1">
    <source>
        <dbReference type="EMBL" id="EME40382.1"/>
    </source>
</evidence>
<reference evidence="1 2" key="2">
    <citation type="journal article" date="2012" name="PLoS Pathog.">
        <title>Diverse lifestyles and strategies of plant pathogenesis encoded in the genomes of eighteen Dothideomycetes fungi.</title>
        <authorList>
            <person name="Ohm R.A."/>
            <person name="Feau N."/>
            <person name="Henrissat B."/>
            <person name="Schoch C.L."/>
            <person name="Horwitz B.A."/>
            <person name="Barry K.W."/>
            <person name="Condon B.J."/>
            <person name="Copeland A.C."/>
            <person name="Dhillon B."/>
            <person name="Glaser F."/>
            <person name="Hesse C.N."/>
            <person name="Kosti I."/>
            <person name="LaButti K."/>
            <person name="Lindquist E.A."/>
            <person name="Lucas S."/>
            <person name="Salamov A.A."/>
            <person name="Bradshaw R.E."/>
            <person name="Ciuffetti L."/>
            <person name="Hamelin R.C."/>
            <person name="Kema G.H.J."/>
            <person name="Lawrence C."/>
            <person name="Scott J.A."/>
            <person name="Spatafora J.W."/>
            <person name="Turgeon B.G."/>
            <person name="de Wit P.J.G.M."/>
            <person name="Zhong S."/>
            <person name="Goodwin S.B."/>
            <person name="Grigoriev I.V."/>
        </authorList>
    </citation>
    <scope>NUCLEOTIDE SEQUENCE [LARGE SCALE GENOMIC DNA]</scope>
    <source>
        <strain evidence="2">NZE10 / CBS 128990</strain>
    </source>
</reference>
<dbReference type="AlphaFoldDB" id="N1PDE0"/>
<sequence>MRKRFTQQMAAFDPQSKKVLLDYGFFRILPEQYDRCNNTVPERITFPAEHPVTHDQNRAHRTIMGQAQLQPDQLIMKVGNRSGVTFGKIMPKRLLSGMMPKVKTMECVAQPASAGQAVAVQGDSGAAVLDSHGHLVGIVAGGRREEKLSKQLPFHVCITPFQVIQEHLRLAFGLTAVPYRGYQDTQPPPRDSPVAPPHFRGYDTVHGLPKTAQDLDLEPTVEEDLTMPPEDPKAEVTDLRIDEAGDYWYHLQWTEYKKDKSEQPVGKGKKASKVESVEVGKEIGTKRFEVEKYCHAWFPACSLDSRWTKAIKDFTATQKVPVNRRAGIKSAFR</sequence>
<dbReference type="Proteomes" id="UP000016933">
    <property type="component" value="Unassembled WGS sequence"/>
</dbReference>
<dbReference type="HOGENOM" id="CLU_834256_0_0_1"/>
<protein>
    <recommendedName>
        <fullName evidence="3">Peptidase S1 domain-containing protein</fullName>
    </recommendedName>
</protein>
<gene>
    <name evidence="1" type="ORF">DOTSEDRAFT_74999</name>
</gene>